<evidence type="ECO:0008006" key="2">
    <source>
        <dbReference type="Google" id="ProtNLM"/>
    </source>
</evidence>
<sequence length="111" mass="12862">MALFREVVPTVNSMCANKDAFFEQPLKAHRAPVALYTTWNLAYRLERRRHGTASHKFAQVERAKSHVDLGLEWSQVVFSDEKKFNLDGPDGLQYYWHGMRMEEQTICLSSA</sequence>
<dbReference type="InterPro" id="IPR036397">
    <property type="entry name" value="RNaseH_sf"/>
</dbReference>
<proteinExistence type="predicted"/>
<reference evidence="1" key="1">
    <citation type="submission" date="2013-12" db="EMBL/GenBank/DDBJ databases">
        <title>The Genome Sequence of Aphanomyces invadans NJM9701.</title>
        <authorList>
            <consortium name="The Broad Institute Genomics Platform"/>
            <person name="Russ C."/>
            <person name="Tyler B."/>
            <person name="van West P."/>
            <person name="Dieguez-Uribeondo J."/>
            <person name="Young S.K."/>
            <person name="Zeng Q."/>
            <person name="Gargeya S."/>
            <person name="Fitzgerald M."/>
            <person name="Abouelleil A."/>
            <person name="Alvarado L."/>
            <person name="Chapman S.B."/>
            <person name="Gainer-Dewar J."/>
            <person name="Goldberg J."/>
            <person name="Griggs A."/>
            <person name="Gujja S."/>
            <person name="Hansen M."/>
            <person name="Howarth C."/>
            <person name="Imamovic A."/>
            <person name="Ireland A."/>
            <person name="Larimer J."/>
            <person name="McCowan C."/>
            <person name="Murphy C."/>
            <person name="Pearson M."/>
            <person name="Poon T.W."/>
            <person name="Priest M."/>
            <person name="Roberts A."/>
            <person name="Saif S."/>
            <person name="Shea T."/>
            <person name="Sykes S."/>
            <person name="Wortman J."/>
            <person name="Nusbaum C."/>
            <person name="Birren B."/>
        </authorList>
    </citation>
    <scope>NUCLEOTIDE SEQUENCE [LARGE SCALE GENOMIC DNA]</scope>
    <source>
        <strain evidence="1">NJM9701</strain>
    </source>
</reference>
<accession>A0A024T8Y2</accession>
<dbReference type="OrthoDB" id="78686at2759"/>
<dbReference type="GO" id="GO:0003676">
    <property type="term" value="F:nucleic acid binding"/>
    <property type="evidence" value="ECO:0007669"/>
    <property type="project" value="InterPro"/>
</dbReference>
<organism evidence="1">
    <name type="scientific">Aphanomyces invadans</name>
    <dbReference type="NCBI Taxonomy" id="157072"/>
    <lineage>
        <taxon>Eukaryota</taxon>
        <taxon>Sar</taxon>
        <taxon>Stramenopiles</taxon>
        <taxon>Oomycota</taxon>
        <taxon>Saprolegniomycetes</taxon>
        <taxon>Saprolegniales</taxon>
        <taxon>Verrucalvaceae</taxon>
        <taxon>Aphanomyces</taxon>
    </lineage>
</organism>
<protein>
    <recommendedName>
        <fullName evidence="2">Tc1-like transposase DDE domain-containing protein</fullName>
    </recommendedName>
</protein>
<evidence type="ECO:0000313" key="1">
    <source>
        <dbReference type="EMBL" id="ETV89812.1"/>
    </source>
</evidence>
<dbReference type="Gene3D" id="3.30.420.10">
    <property type="entry name" value="Ribonuclease H-like superfamily/Ribonuclease H"/>
    <property type="match status" value="1"/>
</dbReference>
<dbReference type="STRING" id="157072.A0A024T8Y2"/>
<dbReference type="GeneID" id="20092401"/>
<dbReference type="RefSeq" id="XP_008881556.1">
    <property type="nucleotide sequence ID" value="XM_008883334.1"/>
</dbReference>
<dbReference type="AlphaFoldDB" id="A0A024T8Y2"/>
<dbReference type="EMBL" id="KI914334">
    <property type="protein sequence ID" value="ETV89812.1"/>
    <property type="molecule type" value="Genomic_DNA"/>
</dbReference>
<name>A0A024T8Y2_9STRA</name>
<gene>
    <name evidence="1" type="ORF">H310_15351</name>
</gene>
<dbReference type="VEuPathDB" id="FungiDB:H310_15351"/>